<evidence type="ECO:0000256" key="4">
    <source>
        <dbReference type="ARBA" id="ARBA00023136"/>
    </source>
</evidence>
<reference evidence="6" key="1">
    <citation type="submission" date="2022-11" db="EMBL/GenBank/DDBJ databases">
        <title>Complete genome sequence of Veillonella rogosae KCOM 3468 isolated from human Subgingival dental plaque of Chronic peridontitis Lesion.</title>
        <authorList>
            <person name="Park S.-N."/>
            <person name="Lim Y.K."/>
            <person name="Kook J.-K."/>
        </authorList>
    </citation>
    <scope>NUCLEOTIDE SEQUENCE</scope>
    <source>
        <strain evidence="6">KCOM 3468</strain>
        <plasmid evidence="6">pVr3468</plasmid>
    </source>
</reference>
<dbReference type="Pfam" id="PF05101">
    <property type="entry name" value="VirB3"/>
    <property type="match status" value="1"/>
</dbReference>
<evidence type="ECO:0000256" key="2">
    <source>
        <dbReference type="ARBA" id="ARBA00022692"/>
    </source>
</evidence>
<evidence type="ECO:0000313" key="7">
    <source>
        <dbReference type="Proteomes" id="UP001164244"/>
    </source>
</evidence>
<organism evidence="6 7">
    <name type="scientific">Veillonella rogosae</name>
    <dbReference type="NCBI Taxonomy" id="423477"/>
    <lineage>
        <taxon>Bacteria</taxon>
        <taxon>Bacillati</taxon>
        <taxon>Bacillota</taxon>
        <taxon>Negativicutes</taxon>
        <taxon>Veillonellales</taxon>
        <taxon>Veillonellaceae</taxon>
        <taxon>Veillonella</taxon>
    </lineage>
</organism>
<dbReference type="GO" id="GO:0016020">
    <property type="term" value="C:membrane"/>
    <property type="evidence" value="ECO:0007669"/>
    <property type="project" value="UniProtKB-SubCell"/>
</dbReference>
<sequence length="88" mass="10233">MRNENLEARMHRSLTKPMTWGGLPRNVFLLFVVIAILIFILLRHTIGVAIIINGIAWFGCKYATTKDPQFFDIIWNHIKNDKGMYKAE</sequence>
<dbReference type="RefSeq" id="WP_265139159.1">
    <property type="nucleotide sequence ID" value="NZ_CP110419.1"/>
</dbReference>
<dbReference type="KEGG" id="vrg:OKW85_10245"/>
<dbReference type="AlphaFoldDB" id="A0AA46X6K2"/>
<evidence type="ECO:0000256" key="1">
    <source>
        <dbReference type="ARBA" id="ARBA00004370"/>
    </source>
</evidence>
<gene>
    <name evidence="6" type="ORF">OKW85_10245</name>
</gene>
<keyword evidence="4 5" id="KW-0472">Membrane</keyword>
<dbReference type="EMBL" id="CP110419">
    <property type="protein sequence ID" value="UZG51994.1"/>
    <property type="molecule type" value="Genomic_DNA"/>
</dbReference>
<comment type="subcellular location">
    <subcellularLocation>
        <location evidence="1">Membrane</location>
    </subcellularLocation>
</comment>
<keyword evidence="3 5" id="KW-1133">Transmembrane helix</keyword>
<feature type="transmembrane region" description="Helical" evidence="5">
    <location>
        <begin position="27"/>
        <end position="52"/>
    </location>
</feature>
<keyword evidence="6" id="KW-0614">Plasmid</keyword>
<geneLocation type="plasmid" evidence="6 7">
    <name>pVr3468</name>
</geneLocation>
<dbReference type="Proteomes" id="UP001164244">
    <property type="component" value="Plasmid pVr3468"/>
</dbReference>
<proteinExistence type="predicted"/>
<protein>
    <submittedName>
        <fullName evidence="6">VirB3 family type IV secretion system protein</fullName>
    </submittedName>
</protein>
<evidence type="ECO:0000313" key="6">
    <source>
        <dbReference type="EMBL" id="UZG51994.1"/>
    </source>
</evidence>
<evidence type="ECO:0000256" key="3">
    <source>
        <dbReference type="ARBA" id="ARBA00022989"/>
    </source>
</evidence>
<dbReference type="InterPro" id="IPR007792">
    <property type="entry name" value="T4SS_VirB3/TrbD/AvhB"/>
</dbReference>
<name>A0AA46X6K2_9FIRM</name>
<accession>A0AA46X6K2</accession>
<evidence type="ECO:0000256" key="5">
    <source>
        <dbReference type="SAM" id="Phobius"/>
    </source>
</evidence>
<keyword evidence="2 5" id="KW-0812">Transmembrane</keyword>